<feature type="domain" description="Vps52 coiled-coil" evidence="1">
    <location>
        <begin position="2"/>
        <end position="67"/>
    </location>
</feature>
<evidence type="ECO:0000259" key="1">
    <source>
        <dbReference type="Pfam" id="PF04129"/>
    </source>
</evidence>
<dbReference type="RefSeq" id="XP_014144411.1">
    <property type="nucleotide sequence ID" value="XM_014288936.1"/>
</dbReference>
<dbReference type="GO" id="GO:0005829">
    <property type="term" value="C:cytosol"/>
    <property type="evidence" value="ECO:0007669"/>
    <property type="project" value="GOC"/>
</dbReference>
<reference evidence="2 3" key="1">
    <citation type="submission" date="2011-02" db="EMBL/GenBank/DDBJ databases">
        <title>The Genome Sequence of Sphaeroforma arctica JP610.</title>
        <authorList>
            <consortium name="The Broad Institute Genome Sequencing Platform"/>
            <person name="Russ C."/>
            <person name="Cuomo C."/>
            <person name="Young S.K."/>
            <person name="Zeng Q."/>
            <person name="Gargeya S."/>
            <person name="Alvarado L."/>
            <person name="Berlin A."/>
            <person name="Chapman S.B."/>
            <person name="Chen Z."/>
            <person name="Freedman E."/>
            <person name="Gellesch M."/>
            <person name="Goldberg J."/>
            <person name="Griggs A."/>
            <person name="Gujja S."/>
            <person name="Heilman E."/>
            <person name="Heiman D."/>
            <person name="Howarth C."/>
            <person name="Mehta T."/>
            <person name="Neiman D."/>
            <person name="Pearson M."/>
            <person name="Roberts A."/>
            <person name="Saif S."/>
            <person name="Shea T."/>
            <person name="Shenoy N."/>
            <person name="Sisk P."/>
            <person name="Stolte C."/>
            <person name="Sykes S."/>
            <person name="White J."/>
            <person name="Yandava C."/>
            <person name="Burger G."/>
            <person name="Gray M.W."/>
            <person name="Holland P.W.H."/>
            <person name="King N."/>
            <person name="Lang F.B.F."/>
            <person name="Roger A.J."/>
            <person name="Ruiz-Trillo I."/>
            <person name="Haas B."/>
            <person name="Nusbaum C."/>
            <person name="Birren B."/>
        </authorList>
    </citation>
    <scope>NUCLEOTIDE SEQUENCE [LARGE SCALE GENOMIC DNA]</scope>
    <source>
        <strain evidence="2 3">JP610</strain>
    </source>
</reference>
<dbReference type="GeneID" id="25917465"/>
<organism evidence="2 3">
    <name type="scientific">Sphaeroforma arctica JP610</name>
    <dbReference type="NCBI Taxonomy" id="667725"/>
    <lineage>
        <taxon>Eukaryota</taxon>
        <taxon>Ichthyosporea</taxon>
        <taxon>Ichthyophonida</taxon>
        <taxon>Sphaeroforma</taxon>
    </lineage>
</organism>
<protein>
    <recommendedName>
        <fullName evidence="1">Vps52 coiled-coil domain-containing protein</fullName>
    </recommendedName>
</protein>
<dbReference type="GO" id="GO:0019905">
    <property type="term" value="F:syntaxin binding"/>
    <property type="evidence" value="ECO:0007669"/>
    <property type="project" value="TreeGrafter"/>
</dbReference>
<feature type="non-terminal residue" evidence="2">
    <location>
        <position position="68"/>
    </location>
</feature>
<dbReference type="GO" id="GO:0006896">
    <property type="term" value="P:Golgi to vacuole transport"/>
    <property type="evidence" value="ECO:0007669"/>
    <property type="project" value="TreeGrafter"/>
</dbReference>
<dbReference type="Pfam" id="PF04129">
    <property type="entry name" value="Vps52_CC"/>
    <property type="match status" value="1"/>
</dbReference>
<dbReference type="STRING" id="667725.A0A0L0F1L2"/>
<dbReference type="GO" id="GO:0032456">
    <property type="term" value="P:endocytic recycling"/>
    <property type="evidence" value="ECO:0007669"/>
    <property type="project" value="TreeGrafter"/>
</dbReference>
<name>A0A0L0F1L2_9EUKA</name>
<proteinExistence type="predicted"/>
<evidence type="ECO:0000313" key="3">
    <source>
        <dbReference type="Proteomes" id="UP000054560"/>
    </source>
</evidence>
<dbReference type="InterPro" id="IPR048319">
    <property type="entry name" value="Vps52_CC"/>
</dbReference>
<dbReference type="PANTHER" id="PTHR14190:SF7">
    <property type="entry name" value="VACUOLAR PROTEIN SORTING-ASSOCIATED PROTEIN 52 HOMOLOG"/>
    <property type="match status" value="1"/>
</dbReference>
<dbReference type="OrthoDB" id="19482at2759"/>
<dbReference type="Proteomes" id="UP000054560">
    <property type="component" value="Unassembled WGS sequence"/>
</dbReference>
<dbReference type="GO" id="GO:0000938">
    <property type="term" value="C:GARP complex"/>
    <property type="evidence" value="ECO:0007669"/>
    <property type="project" value="TreeGrafter"/>
</dbReference>
<gene>
    <name evidence="2" type="ORF">SARC_16961</name>
</gene>
<sequence length="68" mass="7591">KIAELHTQLRSCDAMLSAMEEMLTVFQKDLGSISTDIQTLQSQSIVMNEKLSNRRAVEAKLSTVIHEA</sequence>
<accession>A0A0L0F1L2</accession>
<keyword evidence="3" id="KW-1185">Reference proteome</keyword>
<evidence type="ECO:0000313" key="2">
    <source>
        <dbReference type="EMBL" id="KNC70509.1"/>
    </source>
</evidence>
<dbReference type="InterPro" id="IPR007258">
    <property type="entry name" value="Vps52"/>
</dbReference>
<dbReference type="eggNOG" id="KOG1961">
    <property type="taxonomic scope" value="Eukaryota"/>
</dbReference>
<dbReference type="GO" id="GO:0042147">
    <property type="term" value="P:retrograde transport, endosome to Golgi"/>
    <property type="evidence" value="ECO:0007669"/>
    <property type="project" value="TreeGrafter"/>
</dbReference>
<dbReference type="AlphaFoldDB" id="A0A0L0F1L2"/>
<dbReference type="EMBL" id="KQ250975">
    <property type="protein sequence ID" value="KNC70509.1"/>
    <property type="molecule type" value="Genomic_DNA"/>
</dbReference>
<dbReference type="PANTHER" id="PTHR14190">
    <property type="entry name" value="SUPPRESSOR OF ACTIN MUTATIONS 2/VACUOLAR PROTEIN SORTING 52"/>
    <property type="match status" value="1"/>
</dbReference>
<feature type="non-terminal residue" evidence="2">
    <location>
        <position position="1"/>
    </location>
</feature>